<dbReference type="EMBL" id="CM001220">
    <property type="protein sequence ID" value="AES91165.2"/>
    <property type="molecule type" value="Genomic_DNA"/>
</dbReference>
<evidence type="ECO:0000256" key="1">
    <source>
        <dbReference type="SAM" id="MobiDB-lite"/>
    </source>
</evidence>
<reference evidence="3" key="3">
    <citation type="submission" date="2015-04" db="UniProtKB">
        <authorList>
            <consortium name="EnsemblPlants"/>
        </authorList>
    </citation>
    <scope>IDENTIFICATION</scope>
    <source>
        <strain evidence="3">cv. Jemalong A17</strain>
    </source>
</reference>
<reference evidence="2 4" key="1">
    <citation type="journal article" date="2011" name="Nature">
        <title>The Medicago genome provides insight into the evolution of rhizobial symbioses.</title>
        <authorList>
            <person name="Young N.D."/>
            <person name="Debelle F."/>
            <person name="Oldroyd G.E."/>
            <person name="Geurts R."/>
            <person name="Cannon S.B."/>
            <person name="Udvardi M.K."/>
            <person name="Benedito V.A."/>
            <person name="Mayer K.F."/>
            <person name="Gouzy J."/>
            <person name="Schoof H."/>
            <person name="Van de Peer Y."/>
            <person name="Proost S."/>
            <person name="Cook D.R."/>
            <person name="Meyers B.C."/>
            <person name="Spannagl M."/>
            <person name="Cheung F."/>
            <person name="De Mita S."/>
            <person name="Krishnakumar V."/>
            <person name="Gundlach H."/>
            <person name="Zhou S."/>
            <person name="Mudge J."/>
            <person name="Bharti A.K."/>
            <person name="Murray J.D."/>
            <person name="Naoumkina M.A."/>
            <person name="Rosen B."/>
            <person name="Silverstein K.A."/>
            <person name="Tang H."/>
            <person name="Rombauts S."/>
            <person name="Zhao P.X."/>
            <person name="Zhou P."/>
            <person name="Barbe V."/>
            <person name="Bardou P."/>
            <person name="Bechner M."/>
            <person name="Bellec A."/>
            <person name="Berger A."/>
            <person name="Berges H."/>
            <person name="Bidwell S."/>
            <person name="Bisseling T."/>
            <person name="Choisne N."/>
            <person name="Couloux A."/>
            <person name="Denny R."/>
            <person name="Deshpande S."/>
            <person name="Dai X."/>
            <person name="Doyle J.J."/>
            <person name="Dudez A.M."/>
            <person name="Farmer A.D."/>
            <person name="Fouteau S."/>
            <person name="Franken C."/>
            <person name="Gibelin C."/>
            <person name="Gish J."/>
            <person name="Goldstein S."/>
            <person name="Gonzalez A.J."/>
            <person name="Green P.J."/>
            <person name="Hallab A."/>
            <person name="Hartog M."/>
            <person name="Hua A."/>
            <person name="Humphray S.J."/>
            <person name="Jeong D.H."/>
            <person name="Jing Y."/>
            <person name="Jocker A."/>
            <person name="Kenton S.M."/>
            <person name="Kim D.J."/>
            <person name="Klee K."/>
            <person name="Lai H."/>
            <person name="Lang C."/>
            <person name="Lin S."/>
            <person name="Macmil S.L."/>
            <person name="Magdelenat G."/>
            <person name="Matthews L."/>
            <person name="McCorrison J."/>
            <person name="Monaghan E.L."/>
            <person name="Mun J.H."/>
            <person name="Najar F.Z."/>
            <person name="Nicholson C."/>
            <person name="Noirot C."/>
            <person name="O'Bleness M."/>
            <person name="Paule C.R."/>
            <person name="Poulain J."/>
            <person name="Prion F."/>
            <person name="Qin B."/>
            <person name="Qu C."/>
            <person name="Retzel E.F."/>
            <person name="Riddle C."/>
            <person name="Sallet E."/>
            <person name="Samain S."/>
            <person name="Samson N."/>
            <person name="Sanders I."/>
            <person name="Saurat O."/>
            <person name="Scarpelli C."/>
            <person name="Schiex T."/>
            <person name="Segurens B."/>
            <person name="Severin A.J."/>
            <person name="Sherrier D.J."/>
            <person name="Shi R."/>
            <person name="Sims S."/>
            <person name="Singer S.R."/>
            <person name="Sinharoy S."/>
            <person name="Sterck L."/>
            <person name="Viollet A."/>
            <person name="Wang B.B."/>
            <person name="Wang K."/>
            <person name="Wang M."/>
            <person name="Wang X."/>
            <person name="Warfsmann J."/>
            <person name="Weissenbach J."/>
            <person name="White D.D."/>
            <person name="White J.D."/>
            <person name="Wiley G.B."/>
            <person name="Wincker P."/>
            <person name="Xing Y."/>
            <person name="Yang L."/>
            <person name="Yao Z."/>
            <person name="Ying F."/>
            <person name="Zhai J."/>
            <person name="Zhou L."/>
            <person name="Zuber A."/>
            <person name="Denarie J."/>
            <person name="Dixon R.A."/>
            <person name="May G.D."/>
            <person name="Schwartz D.C."/>
            <person name="Rogers J."/>
            <person name="Quetier F."/>
            <person name="Town C.D."/>
            <person name="Roe B.A."/>
        </authorList>
    </citation>
    <scope>NUCLEOTIDE SEQUENCE [LARGE SCALE GENOMIC DNA]</scope>
    <source>
        <strain evidence="2">A17</strain>
        <strain evidence="3 4">cv. Jemalong A17</strain>
    </source>
</reference>
<organism evidence="2 4">
    <name type="scientific">Medicago truncatula</name>
    <name type="common">Barrel medic</name>
    <name type="synonym">Medicago tribuloides</name>
    <dbReference type="NCBI Taxonomy" id="3880"/>
    <lineage>
        <taxon>Eukaryota</taxon>
        <taxon>Viridiplantae</taxon>
        <taxon>Streptophyta</taxon>
        <taxon>Embryophyta</taxon>
        <taxon>Tracheophyta</taxon>
        <taxon>Spermatophyta</taxon>
        <taxon>Magnoliopsida</taxon>
        <taxon>eudicotyledons</taxon>
        <taxon>Gunneridae</taxon>
        <taxon>Pentapetalae</taxon>
        <taxon>rosids</taxon>
        <taxon>fabids</taxon>
        <taxon>Fabales</taxon>
        <taxon>Fabaceae</taxon>
        <taxon>Papilionoideae</taxon>
        <taxon>50 kb inversion clade</taxon>
        <taxon>NPAAA clade</taxon>
        <taxon>Hologalegina</taxon>
        <taxon>IRL clade</taxon>
        <taxon>Trifolieae</taxon>
        <taxon>Medicago</taxon>
    </lineage>
</organism>
<keyword evidence="4" id="KW-1185">Reference proteome</keyword>
<feature type="compositionally biased region" description="Polar residues" evidence="1">
    <location>
        <begin position="78"/>
        <end position="94"/>
    </location>
</feature>
<dbReference type="HOGENOM" id="CLU_2267757_0_0_1"/>
<evidence type="ECO:0000313" key="3">
    <source>
        <dbReference type="EnsemblPlants" id="AES91165"/>
    </source>
</evidence>
<protein>
    <submittedName>
        <fullName evidence="2 3">Uncharacterized protein</fullName>
    </submittedName>
</protein>
<name>G7JPT6_MEDTR</name>
<accession>G7JPT6</accession>
<dbReference type="EnsemblPlants" id="AES91165">
    <property type="protein sequence ID" value="AES91165"/>
    <property type="gene ID" value="MTR_4g106930"/>
</dbReference>
<proteinExistence type="predicted"/>
<gene>
    <name evidence="2" type="ordered locus">MTR_4g106930</name>
</gene>
<reference evidence="2 4" key="2">
    <citation type="journal article" date="2014" name="BMC Genomics">
        <title>An improved genome release (version Mt4.0) for the model legume Medicago truncatula.</title>
        <authorList>
            <person name="Tang H."/>
            <person name="Krishnakumar V."/>
            <person name="Bidwell S."/>
            <person name="Rosen B."/>
            <person name="Chan A."/>
            <person name="Zhou S."/>
            <person name="Gentzbittel L."/>
            <person name="Childs K.L."/>
            <person name="Yandell M."/>
            <person name="Gundlach H."/>
            <person name="Mayer K.F."/>
            <person name="Schwartz D.C."/>
            <person name="Town C.D."/>
        </authorList>
    </citation>
    <scope>GENOME REANNOTATION</scope>
    <source>
        <strain evidence="3 4">cv. Jemalong A17</strain>
    </source>
</reference>
<dbReference type="Proteomes" id="UP000002051">
    <property type="component" value="Chromosome 4"/>
</dbReference>
<sequence>MIPGLLEVKLPSLCNLKSMEIKLEPLQVLQEIFSIVKEGMLVKAVAKSRKEADELRISISIYMNNMCTTIVGGQLLPNSVMDSSESSTKNNPQMKNRRERRGK</sequence>
<dbReference type="PaxDb" id="3880-AES91165"/>
<accession>A0A0C3X4J3</accession>
<feature type="region of interest" description="Disordered" evidence="1">
    <location>
        <begin position="78"/>
        <end position="103"/>
    </location>
</feature>
<dbReference type="AlphaFoldDB" id="G7JPT6"/>
<evidence type="ECO:0000313" key="2">
    <source>
        <dbReference type="EMBL" id="AES91165.2"/>
    </source>
</evidence>
<evidence type="ECO:0000313" key="4">
    <source>
        <dbReference type="Proteomes" id="UP000002051"/>
    </source>
</evidence>